<accession>A0A4S8P059</accession>
<keyword evidence="2" id="KW-1185">Reference proteome</keyword>
<name>A0A4S8P059_9HYPH</name>
<dbReference type="EMBL" id="STGV01000006">
    <property type="protein sequence ID" value="THV20884.1"/>
    <property type="molecule type" value="Genomic_DNA"/>
</dbReference>
<evidence type="ECO:0000313" key="2">
    <source>
        <dbReference type="Proteomes" id="UP000308828"/>
    </source>
</evidence>
<sequence>MNDDTKKTLVTHKKQMDGHEITVTLDEAQRLQLSRLTGRDLTQIKIGIQDLADIGDLVAN</sequence>
<protein>
    <submittedName>
        <fullName evidence="1">Uncharacterized protein</fullName>
    </submittedName>
</protein>
<organism evidence="1 2">
    <name type="scientific">Peteryoungia ipomoeae</name>
    <dbReference type="NCBI Taxonomy" id="1210932"/>
    <lineage>
        <taxon>Bacteria</taxon>
        <taxon>Pseudomonadati</taxon>
        <taxon>Pseudomonadota</taxon>
        <taxon>Alphaproteobacteria</taxon>
        <taxon>Hyphomicrobiales</taxon>
        <taxon>Rhizobiaceae</taxon>
        <taxon>Peteryoungia</taxon>
    </lineage>
</organism>
<gene>
    <name evidence="1" type="ORF">FAA97_16935</name>
</gene>
<reference evidence="1 2" key="1">
    <citation type="submission" date="2019-04" db="EMBL/GenBank/DDBJ databases">
        <title>Genome sequence of strain shin9-1.</title>
        <authorList>
            <person name="Gao J."/>
            <person name="Sun J."/>
        </authorList>
    </citation>
    <scope>NUCLEOTIDE SEQUENCE [LARGE SCALE GENOMIC DNA]</scope>
    <source>
        <strain evidence="2">shin9-1</strain>
    </source>
</reference>
<evidence type="ECO:0000313" key="1">
    <source>
        <dbReference type="EMBL" id="THV20884.1"/>
    </source>
</evidence>
<dbReference type="RefSeq" id="WP_136599744.1">
    <property type="nucleotide sequence ID" value="NZ_STGV01000006.1"/>
</dbReference>
<dbReference type="OrthoDB" id="9861159at2"/>
<proteinExistence type="predicted"/>
<dbReference type="Proteomes" id="UP000308828">
    <property type="component" value="Unassembled WGS sequence"/>
</dbReference>
<comment type="caution">
    <text evidence="1">The sequence shown here is derived from an EMBL/GenBank/DDBJ whole genome shotgun (WGS) entry which is preliminary data.</text>
</comment>
<dbReference type="AlphaFoldDB" id="A0A4S8P059"/>